<dbReference type="PANTHER" id="PTHR30349:SF94">
    <property type="entry name" value="INTEGRASE_RECOMBINASE HI_1414-RELATED"/>
    <property type="match status" value="1"/>
</dbReference>
<dbReference type="PANTHER" id="PTHR30349">
    <property type="entry name" value="PHAGE INTEGRASE-RELATED"/>
    <property type="match status" value="1"/>
</dbReference>
<proteinExistence type="predicted"/>
<dbReference type="Pfam" id="PF00589">
    <property type="entry name" value="Phage_integrase"/>
    <property type="match status" value="1"/>
</dbReference>
<keyword evidence="8" id="KW-1185">Reference proteome</keyword>
<evidence type="ECO:0000256" key="3">
    <source>
        <dbReference type="ARBA" id="ARBA00023172"/>
    </source>
</evidence>
<dbReference type="Gene3D" id="1.10.150.130">
    <property type="match status" value="1"/>
</dbReference>
<dbReference type="InterPro" id="IPR050090">
    <property type="entry name" value="Tyrosine_recombinase_XerCD"/>
</dbReference>
<evidence type="ECO:0000259" key="6">
    <source>
        <dbReference type="PROSITE" id="PS51900"/>
    </source>
</evidence>
<name>A0ABU2EH72_9BURK</name>
<dbReference type="Gene3D" id="1.10.443.10">
    <property type="entry name" value="Intergrase catalytic core"/>
    <property type="match status" value="1"/>
</dbReference>
<sequence>MATKRRKDNGRWEFIIKRAKLLPKPIYLTFDSEEEGDAYVAKLEALLDRGIVPPELNNDADNWSLLAELIKAYLTSNSVPDSDQKILNVIYARKGTTPLKSINYQWVEAWVQEMKVVLNVSPSTIRHHVGALARCFDFAGRRNFVPLVINPIRQLPKRYAQYTERDTALATAHNKDFGAKVDEERDRRLSEKEEKAIRNVLDKQKPEGRERALTLEYQAALELMFTLALETAMRMRETYTLTLDQVDIERRTIFLDRTKNGHKRQVPMTTVAIAAVETYLSLVKSQERGMAGFNFEGGRLFPWWNGSLDPDYLKNLTATLSAQFGRIFDAAKCPDLRYHDLRHEASSRLYERTSLTDLQIMKITGHSSLKMLKRYANLRASNLADKLW</sequence>
<feature type="domain" description="Tyr recombinase" evidence="5">
    <location>
        <begin position="184"/>
        <end position="388"/>
    </location>
</feature>
<evidence type="ECO:0000256" key="4">
    <source>
        <dbReference type="PROSITE-ProRule" id="PRU01248"/>
    </source>
</evidence>
<dbReference type="InterPro" id="IPR010998">
    <property type="entry name" value="Integrase_recombinase_N"/>
</dbReference>
<dbReference type="EMBL" id="JAVLSJ010000001">
    <property type="protein sequence ID" value="MDR9847132.1"/>
    <property type="molecule type" value="Genomic_DNA"/>
</dbReference>
<accession>A0ABU2EH72</accession>
<evidence type="ECO:0000256" key="2">
    <source>
        <dbReference type="ARBA" id="ARBA00023125"/>
    </source>
</evidence>
<organism evidence="7 8">
    <name type="scientific">Herbaspirillum huttiense subsp. lycopersici</name>
    <dbReference type="NCBI Taxonomy" id="3074428"/>
    <lineage>
        <taxon>Bacteria</taxon>
        <taxon>Pseudomonadati</taxon>
        <taxon>Pseudomonadota</taxon>
        <taxon>Betaproteobacteria</taxon>
        <taxon>Burkholderiales</taxon>
        <taxon>Oxalobacteraceae</taxon>
        <taxon>Herbaspirillum</taxon>
    </lineage>
</organism>
<keyword evidence="1" id="KW-0229">DNA integration</keyword>
<keyword evidence="3" id="KW-0233">DNA recombination</keyword>
<dbReference type="Proteomes" id="UP001246576">
    <property type="component" value="Unassembled WGS sequence"/>
</dbReference>
<protein>
    <submittedName>
        <fullName evidence="7">Site-specific integrase</fullName>
    </submittedName>
</protein>
<dbReference type="RefSeq" id="WP_310839552.1">
    <property type="nucleotide sequence ID" value="NZ_JAVLSJ010000001.1"/>
</dbReference>
<keyword evidence="2 4" id="KW-0238">DNA-binding</keyword>
<dbReference type="InterPro" id="IPR011010">
    <property type="entry name" value="DNA_brk_join_enz"/>
</dbReference>
<dbReference type="InterPro" id="IPR013762">
    <property type="entry name" value="Integrase-like_cat_sf"/>
</dbReference>
<dbReference type="PROSITE" id="PS51900">
    <property type="entry name" value="CB"/>
    <property type="match status" value="1"/>
</dbReference>
<gene>
    <name evidence="7" type="ORF">RI048_02780</name>
</gene>
<evidence type="ECO:0000259" key="5">
    <source>
        <dbReference type="PROSITE" id="PS51898"/>
    </source>
</evidence>
<evidence type="ECO:0000256" key="1">
    <source>
        <dbReference type="ARBA" id="ARBA00022908"/>
    </source>
</evidence>
<dbReference type="PROSITE" id="PS51898">
    <property type="entry name" value="TYR_RECOMBINASE"/>
    <property type="match status" value="1"/>
</dbReference>
<dbReference type="InterPro" id="IPR044068">
    <property type="entry name" value="CB"/>
</dbReference>
<evidence type="ECO:0000313" key="8">
    <source>
        <dbReference type="Proteomes" id="UP001246576"/>
    </source>
</evidence>
<evidence type="ECO:0000313" key="7">
    <source>
        <dbReference type="EMBL" id="MDR9847132.1"/>
    </source>
</evidence>
<comment type="caution">
    <text evidence="7">The sequence shown here is derived from an EMBL/GenBank/DDBJ whole genome shotgun (WGS) entry which is preliminary data.</text>
</comment>
<dbReference type="SUPFAM" id="SSF56349">
    <property type="entry name" value="DNA breaking-rejoining enzymes"/>
    <property type="match status" value="1"/>
</dbReference>
<feature type="domain" description="Core-binding (CB)" evidence="6">
    <location>
        <begin position="64"/>
        <end position="140"/>
    </location>
</feature>
<dbReference type="InterPro" id="IPR002104">
    <property type="entry name" value="Integrase_catalytic"/>
</dbReference>
<reference evidence="7" key="1">
    <citation type="submission" date="2023-09" db="EMBL/GenBank/DDBJ databases">
        <title>Description of first Herbaspirillum huttiense subsp. nephrolepsisexaltata and Herbaspirillum huttiense subsp. lycopersicon.</title>
        <authorList>
            <person name="Poudel M."/>
            <person name="Sharma A."/>
            <person name="Goss E."/>
            <person name="Tapia J.H."/>
            <person name="Harmon C.M."/>
            <person name="Jones J.B."/>
        </authorList>
    </citation>
    <scope>NUCLEOTIDE SEQUENCE</scope>
    <source>
        <strain evidence="7">SE1</strain>
    </source>
</reference>
<dbReference type="CDD" id="cd00796">
    <property type="entry name" value="INT_Rci_Hp1_C"/>
    <property type="match status" value="1"/>
</dbReference>